<keyword evidence="3" id="KW-1003">Cell membrane</keyword>
<keyword evidence="6 7" id="KW-0472">Membrane</keyword>
<name>A0A0D6NMM4_9PROT</name>
<keyword evidence="5 7" id="KW-1133">Transmembrane helix</keyword>
<evidence type="ECO:0000256" key="6">
    <source>
        <dbReference type="ARBA" id="ARBA00023136"/>
    </source>
</evidence>
<protein>
    <submittedName>
        <fullName evidence="8">Lysine/threonine exporter LysE/YggA</fullName>
    </submittedName>
</protein>
<comment type="caution">
    <text evidence="8">The sequence shown here is derived from an EMBL/GenBank/DDBJ whole genome shotgun (WGS) entry which is preliminary data.</text>
</comment>
<dbReference type="Pfam" id="PF01810">
    <property type="entry name" value="LysE"/>
    <property type="match status" value="1"/>
</dbReference>
<dbReference type="InterPro" id="IPR001123">
    <property type="entry name" value="LeuE-type"/>
</dbReference>
<evidence type="ECO:0000313" key="8">
    <source>
        <dbReference type="EMBL" id="GAN67279.1"/>
    </source>
</evidence>
<evidence type="ECO:0000256" key="2">
    <source>
        <dbReference type="ARBA" id="ARBA00007928"/>
    </source>
</evidence>
<feature type="transmembrane region" description="Helical" evidence="7">
    <location>
        <begin position="40"/>
        <end position="68"/>
    </location>
</feature>
<dbReference type="Proteomes" id="UP000032670">
    <property type="component" value="Unassembled WGS sequence"/>
</dbReference>
<gene>
    <name evidence="8" type="ORF">Abor_087_002</name>
</gene>
<evidence type="ECO:0000256" key="3">
    <source>
        <dbReference type="ARBA" id="ARBA00022475"/>
    </source>
</evidence>
<comment type="similarity">
    <text evidence="2">Belongs to the Rht family.</text>
</comment>
<accession>A0A0D6NMM4</accession>
<dbReference type="RefSeq" id="WP_048842327.1">
    <property type="nucleotide sequence ID" value="NZ_BAMX01000064.1"/>
</dbReference>
<evidence type="ECO:0000256" key="4">
    <source>
        <dbReference type="ARBA" id="ARBA00022692"/>
    </source>
</evidence>
<dbReference type="GO" id="GO:0042970">
    <property type="term" value="F:homoserine transmembrane transporter activity"/>
    <property type="evidence" value="ECO:0007669"/>
    <property type="project" value="TreeGrafter"/>
</dbReference>
<dbReference type="GO" id="GO:0005886">
    <property type="term" value="C:plasma membrane"/>
    <property type="evidence" value="ECO:0007669"/>
    <property type="project" value="UniProtKB-SubCell"/>
</dbReference>
<dbReference type="GeneID" id="76205423"/>
<comment type="subcellular location">
    <subcellularLocation>
        <location evidence="1">Cell membrane</location>
        <topology evidence="1">Multi-pass membrane protein</topology>
    </subcellularLocation>
</comment>
<dbReference type="PANTHER" id="PTHR30086">
    <property type="entry name" value="ARGININE EXPORTER PROTEIN ARGO"/>
    <property type="match status" value="1"/>
</dbReference>
<reference evidence="8 9" key="1">
    <citation type="submission" date="2012-11" db="EMBL/GenBank/DDBJ databases">
        <title>Whole genome sequence of Acetobacter orientalis 21F-2.</title>
        <authorList>
            <person name="Azuma Y."/>
            <person name="Higashiura N."/>
            <person name="Hirakawa H."/>
            <person name="Matsushita K."/>
        </authorList>
    </citation>
    <scope>NUCLEOTIDE SEQUENCE [LARGE SCALE GENOMIC DNA]</scope>
    <source>
        <strain evidence="8 9">21F-2</strain>
    </source>
</reference>
<evidence type="ECO:0000256" key="7">
    <source>
        <dbReference type="SAM" id="Phobius"/>
    </source>
</evidence>
<feature type="transmembrane region" description="Helical" evidence="7">
    <location>
        <begin position="113"/>
        <end position="135"/>
    </location>
</feature>
<evidence type="ECO:0000313" key="9">
    <source>
        <dbReference type="Proteomes" id="UP000032670"/>
    </source>
</evidence>
<dbReference type="EMBL" id="BAMX01000064">
    <property type="protein sequence ID" value="GAN67279.1"/>
    <property type="molecule type" value="Genomic_DNA"/>
</dbReference>
<keyword evidence="4 7" id="KW-0812">Transmembrane</keyword>
<feature type="transmembrane region" description="Helical" evidence="7">
    <location>
        <begin position="6"/>
        <end position="28"/>
    </location>
</feature>
<dbReference type="PIRSF" id="PIRSF006324">
    <property type="entry name" value="LeuE"/>
    <property type="match status" value="1"/>
</dbReference>
<dbReference type="PANTHER" id="PTHR30086:SF14">
    <property type="entry name" value="HOMOSERINE_HOMOSERINE LACTONE EFFLUX PROTEIN"/>
    <property type="match status" value="1"/>
</dbReference>
<keyword evidence="9" id="KW-1185">Reference proteome</keyword>
<sequence length="209" mass="22466">MTLHTWWLFVVAVFLLSGTPGPNMLHILSRSVDLGMKRSIAAMAGCLTALVTVLTASAVGLITLLMALPGAFEILRYVGVAYLLYLGIKAWRSEVAPLDVGKNKLPASLSSATLFRGGFIIGISNPKLIMFATAFLPQFVSPAVAQAPQFAILVASFSAVECFWYMIYAAGGRSLSHYLVRPSIKRIFNRVTGAIFVGFAALLLKARPA</sequence>
<accession>A0A6N3SYF6</accession>
<feature type="transmembrane region" description="Helical" evidence="7">
    <location>
        <begin position="147"/>
        <end position="167"/>
    </location>
</feature>
<dbReference type="AlphaFoldDB" id="A0A0D6NMM4"/>
<proteinExistence type="inferred from homology"/>
<evidence type="ECO:0000256" key="5">
    <source>
        <dbReference type="ARBA" id="ARBA00022989"/>
    </source>
</evidence>
<organism evidence="8 9">
    <name type="scientific">Acetobacter orientalis</name>
    <dbReference type="NCBI Taxonomy" id="146474"/>
    <lineage>
        <taxon>Bacteria</taxon>
        <taxon>Pseudomonadati</taxon>
        <taxon>Pseudomonadota</taxon>
        <taxon>Alphaproteobacteria</taxon>
        <taxon>Acetobacterales</taxon>
        <taxon>Acetobacteraceae</taxon>
        <taxon>Acetobacter</taxon>
    </lineage>
</organism>
<feature type="transmembrane region" description="Helical" evidence="7">
    <location>
        <begin position="187"/>
        <end position="204"/>
    </location>
</feature>
<feature type="transmembrane region" description="Helical" evidence="7">
    <location>
        <begin position="74"/>
        <end position="92"/>
    </location>
</feature>
<evidence type="ECO:0000256" key="1">
    <source>
        <dbReference type="ARBA" id="ARBA00004651"/>
    </source>
</evidence>